<dbReference type="Pfam" id="PF00496">
    <property type="entry name" value="SBP_bac_5"/>
    <property type="match status" value="1"/>
</dbReference>
<evidence type="ECO:0000256" key="1">
    <source>
        <dbReference type="ARBA" id="ARBA00004418"/>
    </source>
</evidence>
<sequence>MRGRGETGRRSRLKIGFPWSAGSSPAVRTIALLLGVALPILTGCNQRPDSGPVVVSAIGGAPRLADPARGRPDTAARLLLDATAQGLVRFDANGQIEPGLAERWIVIDEGTSYIFRLREARWRDGSRVEAEQVVAQLRRQLAGGSRNALAPFLTAIDEIVTMTPQVIEVRLRRPRPDLLKLFAQPELTLWRNGAGGTGPLRIVQEGKRSLLLRPAFDPNRADPEDQRTTRPEQDVRLIGERAARAIVRFAARDSDFVAGGTFADWPLVALASVAPANVRIDPAAGLFGFAILHRDGFLADAQNRAAISGAIDRIAVTNAVMQGWEPAERILPETLDSTVPPALPGWSLLTPDQRREQARTRVAAYGDPVRLRIALPSGPGATVLYAQVAASLMAAGITPQRVGMADDADLRLVDQIAPYDSARWYLANACAVCGDEARDALIAARDAPTLTERARLIAAADAALAVDTAFIPIARPLRWSLVALRLRQWRPNTRAWHPLNRLRDDTR</sequence>
<organism evidence="4 5">
    <name type="scientific">Sphingomonas insulae</name>
    <dbReference type="NCBI Taxonomy" id="424800"/>
    <lineage>
        <taxon>Bacteria</taxon>
        <taxon>Pseudomonadati</taxon>
        <taxon>Pseudomonadota</taxon>
        <taxon>Alphaproteobacteria</taxon>
        <taxon>Sphingomonadales</taxon>
        <taxon>Sphingomonadaceae</taxon>
        <taxon>Sphingomonas</taxon>
    </lineage>
</organism>
<dbReference type="InterPro" id="IPR000914">
    <property type="entry name" value="SBP_5_dom"/>
</dbReference>
<dbReference type="Proteomes" id="UP001500238">
    <property type="component" value="Unassembled WGS sequence"/>
</dbReference>
<dbReference type="EMBL" id="BAAAES010000009">
    <property type="protein sequence ID" value="GAA0672119.1"/>
    <property type="molecule type" value="Genomic_DNA"/>
</dbReference>
<dbReference type="Gene3D" id="3.10.105.10">
    <property type="entry name" value="Dipeptide-binding Protein, Domain 3"/>
    <property type="match status" value="1"/>
</dbReference>
<proteinExistence type="inferred from homology"/>
<dbReference type="PANTHER" id="PTHR30290">
    <property type="entry name" value="PERIPLASMIC BINDING COMPONENT OF ABC TRANSPORTER"/>
    <property type="match status" value="1"/>
</dbReference>
<evidence type="ECO:0000313" key="5">
    <source>
        <dbReference type="Proteomes" id="UP001500238"/>
    </source>
</evidence>
<dbReference type="SUPFAM" id="SSF53850">
    <property type="entry name" value="Periplasmic binding protein-like II"/>
    <property type="match status" value="1"/>
</dbReference>
<evidence type="ECO:0000256" key="2">
    <source>
        <dbReference type="ARBA" id="ARBA00005695"/>
    </source>
</evidence>
<name>A0ABN1HXH4_9SPHN</name>
<feature type="domain" description="Solute-binding protein family 5" evidence="3">
    <location>
        <begin position="95"/>
        <end position="333"/>
    </location>
</feature>
<gene>
    <name evidence="4" type="ORF">GCM10009102_24070</name>
</gene>
<accession>A0ABN1HXH4</accession>
<reference evidence="4 5" key="1">
    <citation type="journal article" date="2019" name="Int. J. Syst. Evol. Microbiol.">
        <title>The Global Catalogue of Microorganisms (GCM) 10K type strain sequencing project: providing services to taxonomists for standard genome sequencing and annotation.</title>
        <authorList>
            <consortium name="The Broad Institute Genomics Platform"/>
            <consortium name="The Broad Institute Genome Sequencing Center for Infectious Disease"/>
            <person name="Wu L."/>
            <person name="Ma J."/>
        </authorList>
    </citation>
    <scope>NUCLEOTIDE SEQUENCE [LARGE SCALE GENOMIC DNA]</scope>
    <source>
        <strain evidence="4 5">JCM 14603</strain>
    </source>
</reference>
<keyword evidence="5" id="KW-1185">Reference proteome</keyword>
<evidence type="ECO:0000259" key="3">
    <source>
        <dbReference type="Pfam" id="PF00496"/>
    </source>
</evidence>
<comment type="caution">
    <text evidence="4">The sequence shown here is derived from an EMBL/GenBank/DDBJ whole genome shotgun (WGS) entry which is preliminary data.</text>
</comment>
<comment type="similarity">
    <text evidence="2">Belongs to the bacterial solute-binding protein 5 family.</text>
</comment>
<dbReference type="Gene3D" id="3.90.76.10">
    <property type="entry name" value="Dipeptide-binding Protein, Domain 1"/>
    <property type="match status" value="1"/>
</dbReference>
<comment type="subcellular location">
    <subcellularLocation>
        <location evidence="1">Periplasm</location>
    </subcellularLocation>
</comment>
<protein>
    <recommendedName>
        <fullName evidence="3">Solute-binding protein family 5 domain-containing protein</fullName>
    </recommendedName>
</protein>
<dbReference type="InterPro" id="IPR039424">
    <property type="entry name" value="SBP_5"/>
</dbReference>
<evidence type="ECO:0000313" key="4">
    <source>
        <dbReference type="EMBL" id="GAA0672119.1"/>
    </source>
</evidence>